<comment type="caution">
    <text evidence="2">The sequence shown here is derived from an EMBL/GenBank/DDBJ whole genome shotgun (WGS) entry which is preliminary data.</text>
</comment>
<feature type="region of interest" description="Disordered" evidence="1">
    <location>
        <begin position="1"/>
        <end position="51"/>
    </location>
</feature>
<gene>
    <name evidence="2" type="ORF">GCM10010305_41220</name>
</gene>
<evidence type="ECO:0000313" key="2">
    <source>
        <dbReference type="EMBL" id="GHA93229.1"/>
    </source>
</evidence>
<feature type="region of interest" description="Disordered" evidence="1">
    <location>
        <begin position="68"/>
        <end position="105"/>
    </location>
</feature>
<sequence length="105" mass="10464">MACGRTVGGRSLSGLSPCPDEDRGEVARGPVGDGELVGPHGQTAPPLETVDASLDRVAPLVRLRAEGERATIRTASPQPVADPVGGPGDDSADSASAEAASHRAG</sequence>
<dbReference type="EMBL" id="BMUL01000010">
    <property type="protein sequence ID" value="GHA93229.1"/>
    <property type="molecule type" value="Genomic_DNA"/>
</dbReference>
<feature type="compositionally biased region" description="Low complexity" evidence="1">
    <location>
        <begin position="93"/>
        <end position="105"/>
    </location>
</feature>
<keyword evidence="3" id="KW-1185">Reference proteome</keyword>
<protein>
    <submittedName>
        <fullName evidence="2">Uncharacterized protein</fullName>
    </submittedName>
</protein>
<proteinExistence type="predicted"/>
<dbReference type="Proteomes" id="UP000644020">
    <property type="component" value="Unassembled WGS sequence"/>
</dbReference>
<evidence type="ECO:0000256" key="1">
    <source>
        <dbReference type="SAM" id="MobiDB-lite"/>
    </source>
</evidence>
<reference evidence="2" key="1">
    <citation type="journal article" date="2014" name="Int. J. Syst. Evol. Microbiol.">
        <title>Complete genome sequence of Corynebacterium casei LMG S-19264T (=DSM 44701T), isolated from a smear-ripened cheese.</title>
        <authorList>
            <consortium name="US DOE Joint Genome Institute (JGI-PGF)"/>
            <person name="Walter F."/>
            <person name="Albersmeier A."/>
            <person name="Kalinowski J."/>
            <person name="Ruckert C."/>
        </authorList>
    </citation>
    <scope>NUCLEOTIDE SEQUENCE</scope>
    <source>
        <strain evidence="2">JCM 4518</strain>
    </source>
</reference>
<organism evidence="2 3">
    <name type="scientific">Streptomyces termitum</name>
    <dbReference type="NCBI Taxonomy" id="67368"/>
    <lineage>
        <taxon>Bacteria</taxon>
        <taxon>Bacillati</taxon>
        <taxon>Actinomycetota</taxon>
        <taxon>Actinomycetes</taxon>
        <taxon>Kitasatosporales</taxon>
        <taxon>Streptomycetaceae</taxon>
        <taxon>Streptomyces</taxon>
    </lineage>
</organism>
<name>A0A918T5N1_9ACTN</name>
<dbReference type="AlphaFoldDB" id="A0A918T5N1"/>
<evidence type="ECO:0000313" key="3">
    <source>
        <dbReference type="Proteomes" id="UP000644020"/>
    </source>
</evidence>
<accession>A0A918T5N1</accession>
<reference evidence="2" key="2">
    <citation type="submission" date="2020-09" db="EMBL/GenBank/DDBJ databases">
        <authorList>
            <person name="Sun Q."/>
            <person name="Ohkuma M."/>
        </authorList>
    </citation>
    <scope>NUCLEOTIDE SEQUENCE</scope>
    <source>
        <strain evidence="2">JCM 4518</strain>
    </source>
</reference>